<feature type="domain" description="PAS" evidence="9">
    <location>
        <begin position="726"/>
        <end position="792"/>
    </location>
</feature>
<dbReference type="InterPro" id="IPR029787">
    <property type="entry name" value="Nucleotide_cyclase"/>
</dbReference>
<dbReference type="RefSeq" id="WP_378160430.1">
    <property type="nucleotide sequence ID" value="NZ_JBHSBU010000001.1"/>
</dbReference>
<dbReference type="InterPro" id="IPR043128">
    <property type="entry name" value="Rev_trsase/Diguanyl_cyclase"/>
</dbReference>
<evidence type="ECO:0000259" key="9">
    <source>
        <dbReference type="PROSITE" id="PS50112"/>
    </source>
</evidence>
<dbReference type="PANTHER" id="PTHR44757">
    <property type="entry name" value="DIGUANYLATE CYCLASE DGCP"/>
    <property type="match status" value="1"/>
</dbReference>
<dbReference type="Gene3D" id="3.30.450.20">
    <property type="entry name" value="PAS domain"/>
    <property type="match status" value="6"/>
</dbReference>
<dbReference type="InterPro" id="IPR000700">
    <property type="entry name" value="PAS-assoc_C"/>
</dbReference>
<dbReference type="InterPro" id="IPR035965">
    <property type="entry name" value="PAS-like_dom_sf"/>
</dbReference>
<dbReference type="InterPro" id="IPR001610">
    <property type="entry name" value="PAC"/>
</dbReference>
<accession>A0ABV8MLC7</accession>
<dbReference type="Gene3D" id="3.30.70.270">
    <property type="match status" value="1"/>
</dbReference>
<evidence type="ECO:0000256" key="5">
    <source>
        <dbReference type="ARBA" id="ARBA00022777"/>
    </source>
</evidence>
<evidence type="ECO:0000256" key="7">
    <source>
        <dbReference type="ARBA" id="ARBA00023012"/>
    </source>
</evidence>
<dbReference type="SMART" id="SM00091">
    <property type="entry name" value="PAS"/>
    <property type="match status" value="5"/>
</dbReference>
<dbReference type="InterPro" id="IPR048760">
    <property type="entry name" value="VP0354-like_sensor_dom"/>
</dbReference>
<dbReference type="SUPFAM" id="SSF103190">
    <property type="entry name" value="Sensory domain-like"/>
    <property type="match status" value="2"/>
</dbReference>
<feature type="domain" description="PAS" evidence="9">
    <location>
        <begin position="989"/>
        <end position="1042"/>
    </location>
</feature>
<dbReference type="EC" id="2.7.7.65" evidence="12"/>
<evidence type="ECO:0000256" key="2">
    <source>
        <dbReference type="ARBA" id="ARBA00022553"/>
    </source>
</evidence>
<comment type="caution">
    <text evidence="12">The sequence shown here is derived from an EMBL/GenBank/DDBJ whole genome shotgun (WGS) entry which is preliminary data.</text>
</comment>
<feature type="domain" description="PAC" evidence="10">
    <location>
        <begin position="813"/>
        <end position="865"/>
    </location>
</feature>
<evidence type="ECO:0000259" key="10">
    <source>
        <dbReference type="PROSITE" id="PS50113"/>
    </source>
</evidence>
<dbReference type="PANTHER" id="PTHR44757:SF2">
    <property type="entry name" value="BIOFILM ARCHITECTURE MAINTENANCE PROTEIN MBAA"/>
    <property type="match status" value="1"/>
</dbReference>
<proteinExistence type="predicted"/>
<dbReference type="Pfam" id="PF13426">
    <property type="entry name" value="PAS_9"/>
    <property type="match status" value="2"/>
</dbReference>
<evidence type="ECO:0000256" key="8">
    <source>
        <dbReference type="SAM" id="Coils"/>
    </source>
</evidence>
<dbReference type="PROSITE" id="PS50112">
    <property type="entry name" value="PAS"/>
    <property type="match status" value="2"/>
</dbReference>
<dbReference type="Pfam" id="PF00990">
    <property type="entry name" value="GGDEF"/>
    <property type="match status" value="1"/>
</dbReference>
<dbReference type="SUPFAM" id="SSF55073">
    <property type="entry name" value="Nucleotide cyclase"/>
    <property type="match status" value="1"/>
</dbReference>
<evidence type="ECO:0000256" key="1">
    <source>
        <dbReference type="ARBA" id="ARBA00004370"/>
    </source>
</evidence>
<evidence type="ECO:0000256" key="3">
    <source>
        <dbReference type="ARBA" id="ARBA00022679"/>
    </source>
</evidence>
<dbReference type="SMART" id="SM00267">
    <property type="entry name" value="GGDEF"/>
    <property type="match status" value="1"/>
</dbReference>
<dbReference type="Pfam" id="PF21623">
    <property type="entry name" value="HK_sensor_dom_bact"/>
    <property type="match status" value="1"/>
</dbReference>
<sequence>MPAPLRAATLRRFCFVLLPLLALVWCLTAWYYHGSRSRSLAALDETTRLRLDMAEREVRHVMRDGATDVMLMSRQRELMMQADRPPEQWGTVAEHFMTWLANKPVYDQMRLLDNQGREQLRVDLASGVPSIASPEQLLDRRQLGYFQRGRELGAGRVYVSPLGLGAERGLPDYPPKPVLRFAAPLFGDSGQRRGVLVFSYLARHLFERLAEVRPPGTELALLDGRGLWLAGGRLDELFALQQMTGRTLPERDAELWSRLLQDERGLIERPEGTWMFSWIRPLALQNYEAYVAGVTRQGDDDYRWLLLLRLDDSTRTARLAQSGRDALIFGGVLSLAALLLAGWTVRRLGRVEDETLDHYRSFDEVPLAVAVFNDERRLLYRNPVWAQFAAGGEDWRSIFATVDVPTIEALLTAPWQPDEIRQAEVRCRDGAGELGWYQLAVAQRGEGENRHLLVTLNEVDAIHRQCSQAGRRLGLLDSVIAACADPLLAIDQGFRVTVANPALRQLFQRLYGSSPVPGDGLVEWLDRHVPDRGGLLLHFSAALRGEPATVRLTLGEEKRLFDIAFAVLPEDEDRLGGAVMYARDVTEAARLQANLARKEELFRAVFDGNLEAVLVFESIKDESGSVTDFRLAEVNATALRRSGQSREQLLGQRLDALAGLCDPRLRPRLIEAVRQGQGFSEECRLDDGESDPMWREIQVAPMGWGLAMTCTDIGKRKSIESALEKSERLQRAILDSAPYCILSVDLDGILTRFNRAAELMLGYRAEELVGRSTPGLFYDAEELAAVVESARRREGSESLSISEVIAAACRDNTGQEWTFVHRDGHHFPVMLNVSELHDADGAVVGHMAIAYDISRQKAAERERDRLHAVVESMPDMVGMATPDGQWFYLNPAGRRLRGIAADAPLDRLPLYSGYPDWAYQLVSRIGIPQALSGQPWEGETQCLNAEGRVIDVRQLIVAPSTGRNRADFIAIFSHDLTEVRAMETKMIESEAMLNSVLESVSDAIVTVDEDGLVQMLNPAVRDIFGYSLHKVMSRELGMLLAPGSPGGGSFPRLLEQCGGCADKPGLQLEVQGLRSNGERFPLALSISEIRLGNRHLFTAVMRDISAHKAVEAKLVENIEELEFVQAALNRANEELISANREFNRMAHQDGLTGVANRRQFDRLLHEAWQHAVQRQRPLALLLVDVDHFKRYNDAYGHQIGDECLVRVARVLVAALDRPEDVVARYGGEEFALLLADADRTVAIAVAARIRRLLAEEAIPHQDSPTAACITISLGIAIHLPGEEGTPEHLVASADQALYAAKANGRDQARIAGE</sequence>
<feature type="domain" description="GGDEF" evidence="11">
    <location>
        <begin position="1176"/>
        <end position="1313"/>
    </location>
</feature>
<dbReference type="NCBIfam" id="TIGR00229">
    <property type="entry name" value="sensory_box"/>
    <property type="match status" value="2"/>
</dbReference>
<dbReference type="InterPro" id="IPR029151">
    <property type="entry name" value="Sensor-like_sf"/>
</dbReference>
<dbReference type="SMART" id="SM00086">
    <property type="entry name" value="PAC"/>
    <property type="match status" value="2"/>
</dbReference>
<evidence type="ECO:0000256" key="6">
    <source>
        <dbReference type="ARBA" id="ARBA00022840"/>
    </source>
</evidence>
<dbReference type="GO" id="GO:0052621">
    <property type="term" value="F:diguanylate cyclase activity"/>
    <property type="evidence" value="ECO:0007669"/>
    <property type="project" value="UniProtKB-EC"/>
</dbReference>
<name>A0ABV8MLC7_9NEIS</name>
<keyword evidence="5" id="KW-0418">Kinase</keyword>
<dbReference type="InterPro" id="IPR000014">
    <property type="entry name" value="PAS"/>
</dbReference>
<dbReference type="PROSITE" id="PS50113">
    <property type="entry name" value="PAC"/>
    <property type="match status" value="1"/>
</dbReference>
<reference evidence="13" key="1">
    <citation type="journal article" date="2019" name="Int. J. Syst. Evol. Microbiol.">
        <title>The Global Catalogue of Microorganisms (GCM) 10K type strain sequencing project: providing services to taxonomists for standard genome sequencing and annotation.</title>
        <authorList>
            <consortium name="The Broad Institute Genomics Platform"/>
            <consortium name="The Broad Institute Genome Sequencing Center for Infectious Disease"/>
            <person name="Wu L."/>
            <person name="Ma J."/>
        </authorList>
    </citation>
    <scope>NUCLEOTIDE SEQUENCE [LARGE SCALE GENOMIC DNA]</scope>
    <source>
        <strain evidence="13">LMG 29894</strain>
    </source>
</reference>
<dbReference type="InterPro" id="IPR013767">
    <property type="entry name" value="PAS_fold"/>
</dbReference>
<feature type="coiled-coil region" evidence="8">
    <location>
        <begin position="1114"/>
        <end position="1148"/>
    </location>
</feature>
<keyword evidence="6" id="KW-0067">ATP-binding</keyword>
<keyword evidence="3 12" id="KW-0808">Transferase</keyword>
<gene>
    <name evidence="12" type="ORF">ACFOW7_01920</name>
</gene>
<dbReference type="CDD" id="cd00130">
    <property type="entry name" value="PAS"/>
    <property type="match status" value="3"/>
</dbReference>
<dbReference type="PROSITE" id="PS50887">
    <property type="entry name" value="GGDEF"/>
    <property type="match status" value="1"/>
</dbReference>
<dbReference type="Proteomes" id="UP001595791">
    <property type="component" value="Unassembled WGS sequence"/>
</dbReference>
<dbReference type="SUPFAM" id="SSF55785">
    <property type="entry name" value="PYP-like sensor domain (PAS domain)"/>
    <property type="match status" value="4"/>
</dbReference>
<evidence type="ECO:0000259" key="11">
    <source>
        <dbReference type="PROSITE" id="PS50887"/>
    </source>
</evidence>
<evidence type="ECO:0000256" key="4">
    <source>
        <dbReference type="ARBA" id="ARBA00022741"/>
    </source>
</evidence>
<keyword evidence="13" id="KW-1185">Reference proteome</keyword>
<keyword evidence="7" id="KW-0902">Two-component regulatory system</keyword>
<keyword evidence="8" id="KW-0175">Coiled coil</keyword>
<keyword evidence="4" id="KW-0547">Nucleotide-binding</keyword>
<dbReference type="NCBIfam" id="TIGR00254">
    <property type="entry name" value="GGDEF"/>
    <property type="match status" value="1"/>
</dbReference>
<protein>
    <submittedName>
        <fullName evidence="12">Diguanylate cyclase domain-containing protein</fullName>
        <ecNumber evidence="12">2.7.7.65</ecNumber>
    </submittedName>
</protein>
<dbReference type="EMBL" id="JBHSBU010000001">
    <property type="protein sequence ID" value="MFC4158106.1"/>
    <property type="molecule type" value="Genomic_DNA"/>
</dbReference>
<keyword evidence="2" id="KW-0597">Phosphoprotein</keyword>
<comment type="subcellular location">
    <subcellularLocation>
        <location evidence="1">Membrane</location>
    </subcellularLocation>
</comment>
<evidence type="ECO:0000313" key="13">
    <source>
        <dbReference type="Proteomes" id="UP001595791"/>
    </source>
</evidence>
<keyword evidence="12" id="KW-0548">Nucleotidyltransferase</keyword>
<dbReference type="InterPro" id="IPR052155">
    <property type="entry name" value="Biofilm_reg_signaling"/>
</dbReference>
<dbReference type="Pfam" id="PF00989">
    <property type="entry name" value="PAS"/>
    <property type="match status" value="1"/>
</dbReference>
<organism evidence="12 13">
    <name type="scientific">Chitinimonas lacunae</name>
    <dbReference type="NCBI Taxonomy" id="1963018"/>
    <lineage>
        <taxon>Bacteria</taxon>
        <taxon>Pseudomonadati</taxon>
        <taxon>Pseudomonadota</taxon>
        <taxon>Betaproteobacteria</taxon>
        <taxon>Neisseriales</taxon>
        <taxon>Chitinibacteraceae</taxon>
        <taxon>Chitinimonas</taxon>
    </lineage>
</organism>
<dbReference type="InterPro" id="IPR000160">
    <property type="entry name" value="GGDEF_dom"/>
</dbReference>
<evidence type="ECO:0000313" key="12">
    <source>
        <dbReference type="EMBL" id="MFC4158106.1"/>
    </source>
</evidence>
<dbReference type="CDD" id="cd01949">
    <property type="entry name" value="GGDEF"/>
    <property type="match status" value="1"/>
</dbReference>